<evidence type="ECO:0000313" key="3">
    <source>
        <dbReference type="Proteomes" id="UP000265520"/>
    </source>
</evidence>
<evidence type="ECO:0000313" key="2">
    <source>
        <dbReference type="EMBL" id="MCI46246.1"/>
    </source>
</evidence>
<organism evidence="2 3">
    <name type="scientific">Trifolium medium</name>
    <dbReference type="NCBI Taxonomy" id="97028"/>
    <lineage>
        <taxon>Eukaryota</taxon>
        <taxon>Viridiplantae</taxon>
        <taxon>Streptophyta</taxon>
        <taxon>Embryophyta</taxon>
        <taxon>Tracheophyta</taxon>
        <taxon>Spermatophyta</taxon>
        <taxon>Magnoliopsida</taxon>
        <taxon>eudicotyledons</taxon>
        <taxon>Gunneridae</taxon>
        <taxon>Pentapetalae</taxon>
        <taxon>rosids</taxon>
        <taxon>fabids</taxon>
        <taxon>Fabales</taxon>
        <taxon>Fabaceae</taxon>
        <taxon>Papilionoideae</taxon>
        <taxon>50 kb inversion clade</taxon>
        <taxon>NPAAA clade</taxon>
        <taxon>Hologalegina</taxon>
        <taxon>IRL clade</taxon>
        <taxon>Trifolieae</taxon>
        <taxon>Trifolium</taxon>
    </lineage>
</organism>
<dbReference type="AlphaFoldDB" id="A0A392SEG1"/>
<dbReference type="Proteomes" id="UP000265520">
    <property type="component" value="Unassembled WGS sequence"/>
</dbReference>
<name>A0A392SEG1_9FABA</name>
<feature type="non-terminal residue" evidence="2">
    <location>
        <position position="107"/>
    </location>
</feature>
<evidence type="ECO:0000256" key="1">
    <source>
        <dbReference type="SAM" id="MobiDB-lite"/>
    </source>
</evidence>
<comment type="caution">
    <text evidence="2">The sequence shown here is derived from an EMBL/GenBank/DDBJ whole genome shotgun (WGS) entry which is preliminary data.</text>
</comment>
<protein>
    <submittedName>
        <fullName evidence="2">Uncharacterized protein</fullName>
    </submittedName>
</protein>
<feature type="non-terminal residue" evidence="2">
    <location>
        <position position="1"/>
    </location>
</feature>
<proteinExistence type="predicted"/>
<accession>A0A392SEG1</accession>
<feature type="compositionally biased region" description="Basic and acidic residues" evidence="1">
    <location>
        <begin position="89"/>
        <end position="107"/>
    </location>
</feature>
<sequence>TADVGTVVATPKRKRVDKEKTEKVVEGKKKKSEVSASGVATSVSDKEKITKKPRTQKKKAPKTVRKLVIQEEDEEETDEEPLQFKRKRTESYKVEPEPKKMHTEAET</sequence>
<feature type="compositionally biased region" description="Basic residues" evidence="1">
    <location>
        <begin position="51"/>
        <end position="65"/>
    </location>
</feature>
<feature type="region of interest" description="Disordered" evidence="1">
    <location>
        <begin position="1"/>
        <end position="107"/>
    </location>
</feature>
<feature type="compositionally biased region" description="Acidic residues" evidence="1">
    <location>
        <begin position="70"/>
        <end position="81"/>
    </location>
</feature>
<reference evidence="2 3" key="1">
    <citation type="journal article" date="2018" name="Front. Plant Sci.">
        <title>Red Clover (Trifolium pratense) and Zigzag Clover (T. medium) - A Picture of Genomic Similarities and Differences.</title>
        <authorList>
            <person name="Dluhosova J."/>
            <person name="Istvanek J."/>
            <person name="Nedelnik J."/>
            <person name="Repkova J."/>
        </authorList>
    </citation>
    <scope>NUCLEOTIDE SEQUENCE [LARGE SCALE GENOMIC DNA]</scope>
    <source>
        <strain evidence="3">cv. 10/8</strain>
        <tissue evidence="2">Leaf</tissue>
    </source>
</reference>
<dbReference type="EMBL" id="LXQA010354753">
    <property type="protein sequence ID" value="MCI46246.1"/>
    <property type="molecule type" value="Genomic_DNA"/>
</dbReference>
<feature type="compositionally biased region" description="Basic and acidic residues" evidence="1">
    <location>
        <begin position="16"/>
        <end position="27"/>
    </location>
</feature>
<keyword evidence="3" id="KW-1185">Reference proteome</keyword>